<reference evidence="9 10" key="1">
    <citation type="submission" date="2019-10" db="EMBL/GenBank/DDBJ databases">
        <title>A soil myxobacterium in the family Polyangiaceae.</title>
        <authorList>
            <person name="Li Y."/>
            <person name="Wang J."/>
        </authorList>
    </citation>
    <scope>NUCLEOTIDE SEQUENCE [LARGE SCALE GENOMIC DNA]</scope>
    <source>
        <strain evidence="9 10">DSM 14734</strain>
    </source>
</reference>
<proteinExistence type="inferred from homology"/>
<evidence type="ECO:0000256" key="3">
    <source>
        <dbReference type="ARBA" id="ARBA00022679"/>
    </source>
</evidence>
<dbReference type="GO" id="GO:0004585">
    <property type="term" value="F:ornithine carbamoyltransferase activity"/>
    <property type="evidence" value="ECO:0007669"/>
    <property type="project" value="UniProtKB-UniRule"/>
</dbReference>
<dbReference type="InterPro" id="IPR002292">
    <property type="entry name" value="Orn/put_carbamltrans"/>
</dbReference>
<dbReference type="PROSITE" id="PS00097">
    <property type="entry name" value="CARBAMOYLTRANSFERASE"/>
    <property type="match status" value="1"/>
</dbReference>
<evidence type="ECO:0000313" key="9">
    <source>
        <dbReference type="EMBL" id="MRG92872.1"/>
    </source>
</evidence>
<evidence type="ECO:0000259" key="7">
    <source>
        <dbReference type="Pfam" id="PF00185"/>
    </source>
</evidence>
<dbReference type="Pfam" id="PF00185">
    <property type="entry name" value="OTCace"/>
    <property type="match status" value="1"/>
</dbReference>
<protein>
    <recommendedName>
        <fullName evidence="2 5">Ornithine carbamoyltransferase</fullName>
        <ecNumber evidence="2 5">2.1.3.3</ecNumber>
    </recommendedName>
</protein>
<dbReference type="GO" id="GO:0019240">
    <property type="term" value="P:citrulline biosynthetic process"/>
    <property type="evidence" value="ECO:0007669"/>
    <property type="project" value="TreeGrafter"/>
</dbReference>
<evidence type="ECO:0000256" key="6">
    <source>
        <dbReference type="RuleBase" id="RU003634"/>
    </source>
</evidence>
<dbReference type="InterPro" id="IPR036901">
    <property type="entry name" value="Asp/Orn_carbamoylTrfase_sf"/>
</dbReference>
<dbReference type="Gene3D" id="3.40.50.1370">
    <property type="entry name" value="Aspartate/ornithine carbamoyltransferase"/>
    <property type="match status" value="2"/>
</dbReference>
<dbReference type="GO" id="GO:0042450">
    <property type="term" value="P:L-arginine biosynthetic process via ornithine"/>
    <property type="evidence" value="ECO:0007669"/>
    <property type="project" value="UniProtKB-UniRule"/>
</dbReference>
<dbReference type="InterPro" id="IPR006131">
    <property type="entry name" value="Asp_carbamoyltransf_Asp/Orn-bd"/>
</dbReference>
<dbReference type="GO" id="GO:0016597">
    <property type="term" value="F:amino acid binding"/>
    <property type="evidence" value="ECO:0007669"/>
    <property type="project" value="InterPro"/>
</dbReference>
<dbReference type="NCBIfam" id="TIGR00658">
    <property type="entry name" value="orni_carb_tr"/>
    <property type="match status" value="1"/>
</dbReference>
<gene>
    <name evidence="9" type="primary">argF</name>
    <name evidence="9" type="ORF">GF068_13160</name>
</gene>
<comment type="similarity">
    <text evidence="1">Belongs to the aspartate/ornithine carbamoyltransferase superfamily. OTCase family.</text>
</comment>
<name>A0A6N7PL59_9BACT</name>
<evidence type="ECO:0000256" key="1">
    <source>
        <dbReference type="ARBA" id="ARBA00007805"/>
    </source>
</evidence>
<feature type="domain" description="Aspartate/ornithine carbamoyltransferase Asp/Orn-binding" evidence="7">
    <location>
        <begin position="150"/>
        <end position="300"/>
    </location>
</feature>
<dbReference type="PRINTS" id="PR00102">
    <property type="entry name" value="OTCASE"/>
</dbReference>
<evidence type="ECO:0000313" key="10">
    <source>
        <dbReference type="Proteomes" id="UP000440224"/>
    </source>
</evidence>
<dbReference type="InterPro" id="IPR006132">
    <property type="entry name" value="Asp/Orn_carbamoyltranf_P-bd"/>
</dbReference>
<dbReference type="InterPro" id="IPR006130">
    <property type="entry name" value="Asp/Orn_carbamoylTrfase"/>
</dbReference>
<dbReference type="EMBL" id="WJIE01000003">
    <property type="protein sequence ID" value="MRG92872.1"/>
    <property type="molecule type" value="Genomic_DNA"/>
</dbReference>
<accession>A0A6N7PL59</accession>
<dbReference type="PANTHER" id="PTHR45753">
    <property type="entry name" value="ORNITHINE CARBAMOYLTRANSFERASE, MITOCHONDRIAL"/>
    <property type="match status" value="1"/>
</dbReference>
<evidence type="ECO:0000256" key="5">
    <source>
        <dbReference type="NCBIfam" id="TIGR00658"/>
    </source>
</evidence>
<organism evidence="9 10">
    <name type="scientific">Polyangium spumosum</name>
    <dbReference type="NCBI Taxonomy" id="889282"/>
    <lineage>
        <taxon>Bacteria</taxon>
        <taxon>Pseudomonadati</taxon>
        <taxon>Myxococcota</taxon>
        <taxon>Polyangia</taxon>
        <taxon>Polyangiales</taxon>
        <taxon>Polyangiaceae</taxon>
        <taxon>Polyangium</taxon>
    </lineage>
</organism>
<evidence type="ECO:0000256" key="2">
    <source>
        <dbReference type="ARBA" id="ARBA00013007"/>
    </source>
</evidence>
<comment type="catalytic activity">
    <reaction evidence="4">
        <text>carbamoyl phosphate + L-ornithine = L-citrulline + phosphate + H(+)</text>
        <dbReference type="Rhea" id="RHEA:19513"/>
        <dbReference type="ChEBI" id="CHEBI:15378"/>
        <dbReference type="ChEBI" id="CHEBI:43474"/>
        <dbReference type="ChEBI" id="CHEBI:46911"/>
        <dbReference type="ChEBI" id="CHEBI:57743"/>
        <dbReference type="ChEBI" id="CHEBI:58228"/>
        <dbReference type="EC" id="2.1.3.3"/>
    </reaction>
</comment>
<dbReference type="SUPFAM" id="SSF53671">
    <property type="entry name" value="Aspartate/ornithine carbamoyltransferase"/>
    <property type="match status" value="1"/>
</dbReference>
<sequence>MKRDLLRLADLGDGGIVAMLDRSAFFARVRGKLDEHPRPLAGHAVALLFDKPSTRTRLSLEVATYELGGHPIIVTPESTQMSRGEPTEDTARVLGRMVSAVTYRTSTTARFEAMARACRAPVLNALTDDAHPMQVLADLHTTREARGRLDGLRICWVGDASNVARSWIEAAGLLKLDVTLATPPAFAPPLPEVEEARARGGQITITDDARAAAKDADVLITDVWVSMGQETERDYRISALSPYRITQELVSLASPEVVVLHCLPAHRGEEIDADVLEGPRSFVWDAVESRLHTSKALLEWAALGPGFGPPPFAVGRGGAAG</sequence>
<keyword evidence="3 6" id="KW-0808">Transferase</keyword>
<dbReference type="AlphaFoldDB" id="A0A6N7PL59"/>
<dbReference type="PANTHER" id="PTHR45753:SF3">
    <property type="entry name" value="ORNITHINE TRANSCARBAMYLASE, MITOCHONDRIAL"/>
    <property type="match status" value="1"/>
</dbReference>
<feature type="domain" description="Aspartate/ornithine carbamoyltransferase carbamoyl-P binding" evidence="8">
    <location>
        <begin position="3"/>
        <end position="144"/>
    </location>
</feature>
<dbReference type="Pfam" id="PF02729">
    <property type="entry name" value="OTCace_N"/>
    <property type="match status" value="1"/>
</dbReference>
<dbReference type="FunFam" id="3.40.50.1370:FF:000008">
    <property type="entry name" value="Ornithine carbamoyltransferase"/>
    <property type="match status" value="1"/>
</dbReference>
<dbReference type="RefSeq" id="WP_338046364.1">
    <property type="nucleotide sequence ID" value="NZ_WJIE01000003.1"/>
</dbReference>
<dbReference type="NCBIfam" id="NF001986">
    <property type="entry name" value="PRK00779.1"/>
    <property type="match status" value="1"/>
</dbReference>
<evidence type="ECO:0000259" key="8">
    <source>
        <dbReference type="Pfam" id="PF02729"/>
    </source>
</evidence>
<dbReference type="Proteomes" id="UP000440224">
    <property type="component" value="Unassembled WGS sequence"/>
</dbReference>
<keyword evidence="10" id="KW-1185">Reference proteome</keyword>
<dbReference type="PRINTS" id="PR00100">
    <property type="entry name" value="AOTCASE"/>
</dbReference>
<comment type="caution">
    <text evidence="9">The sequence shown here is derived from an EMBL/GenBank/DDBJ whole genome shotgun (WGS) entry which is preliminary data.</text>
</comment>
<evidence type="ECO:0000256" key="4">
    <source>
        <dbReference type="ARBA" id="ARBA00048772"/>
    </source>
</evidence>
<dbReference type="EC" id="2.1.3.3" evidence="2 5"/>